<dbReference type="InterPro" id="IPR001611">
    <property type="entry name" value="Leu-rich_rpt"/>
</dbReference>
<organism evidence="5 6">
    <name type="scientific">Folsomia candida</name>
    <name type="common">Springtail</name>
    <dbReference type="NCBI Taxonomy" id="158441"/>
    <lineage>
        <taxon>Eukaryota</taxon>
        <taxon>Metazoa</taxon>
        <taxon>Ecdysozoa</taxon>
        <taxon>Arthropoda</taxon>
        <taxon>Hexapoda</taxon>
        <taxon>Collembola</taxon>
        <taxon>Entomobryomorpha</taxon>
        <taxon>Isotomoidea</taxon>
        <taxon>Isotomidae</taxon>
        <taxon>Proisotominae</taxon>
        <taxon>Folsomia</taxon>
    </lineage>
</organism>
<dbReference type="Pfam" id="PF13855">
    <property type="entry name" value="LRR_8"/>
    <property type="match status" value="1"/>
</dbReference>
<dbReference type="OMA" id="YWENKIT"/>
<feature type="domain" description="PPM-type phosphatase" evidence="4">
    <location>
        <begin position="261"/>
        <end position="507"/>
    </location>
</feature>
<dbReference type="InterPro" id="IPR032675">
    <property type="entry name" value="LRR_dom_sf"/>
</dbReference>
<keyword evidence="6" id="KW-1185">Reference proteome</keyword>
<dbReference type="Gene3D" id="3.80.10.10">
    <property type="entry name" value="Ribonuclease Inhibitor"/>
    <property type="match status" value="1"/>
</dbReference>
<evidence type="ECO:0000313" key="6">
    <source>
        <dbReference type="Proteomes" id="UP000198287"/>
    </source>
</evidence>
<dbReference type="SUPFAM" id="SSF52058">
    <property type="entry name" value="L domain-like"/>
    <property type="match status" value="1"/>
</dbReference>
<dbReference type="PANTHER" id="PTHR24366">
    <property type="entry name" value="IG(IMMUNOGLOBULIN) AND LRR(LEUCINE RICH REPEAT) DOMAINS"/>
    <property type="match status" value="1"/>
</dbReference>
<feature type="region of interest" description="Disordered" evidence="3">
    <location>
        <begin position="697"/>
        <end position="732"/>
    </location>
</feature>
<protein>
    <submittedName>
        <fullName evidence="5">Protein phosphatase PHLPP-like protein</fullName>
    </submittedName>
</protein>
<evidence type="ECO:0000256" key="1">
    <source>
        <dbReference type="ARBA" id="ARBA00022614"/>
    </source>
</evidence>
<dbReference type="Proteomes" id="UP000198287">
    <property type="component" value="Unassembled WGS sequence"/>
</dbReference>
<evidence type="ECO:0000313" key="5">
    <source>
        <dbReference type="EMBL" id="OXA64212.1"/>
    </source>
</evidence>
<dbReference type="AlphaFoldDB" id="A0A226F352"/>
<keyword evidence="2" id="KW-0677">Repeat</keyword>
<feature type="compositionally biased region" description="Polar residues" evidence="3">
    <location>
        <begin position="394"/>
        <end position="423"/>
    </location>
</feature>
<feature type="compositionally biased region" description="Low complexity" evidence="3">
    <location>
        <begin position="424"/>
        <end position="434"/>
    </location>
</feature>
<sequence>MCNMSCPIFVYLFQRCTCQTKKLQKALTIFIILLTGNKIEFVSKDFIQRATRLKILNLSRNMIEHMPNFGKKCPVNELYMSRNKLQDTHEKDCLEFLSECGQLKRLHLGYNKIEHINDRCISVWRNLEELILCGNRIRTLPAKISSLTSLRVLRVHSNSLETAPNLTKMQSLKMVDLSHNVLRKINLETLISGGNLTYLDISCNERLSLNAEKLSTQNQKRPMNLVEVTHPRKRQSIRQNETRDFPANPPWEIGFSELPDRNLVLSVSQYRDINISNGQEALFGLFDGGDGNSAPKYISKSIAKIYAEEKNIEETHGFSLKYTLLNAIKSIKQQGYSRPLQGILCLLSRHEDPLYPGKLSFYLNLAMVGGIRCLLVESGKKLTRLTDITEMGLENQQQIKNSDGSEPSSYDNNSETSSTQSARSNSNENNLNENIPDPKVLSIPLSTNAEFLIIGNHSVWNYVNEPELIEELETHRHKKSVLIAKRLADMAQSHTCKQSISLIVVKFKWHVSTSSVIRAVEGHGIGNHKANKFSPSSGGDLGPLSYYSGSSEEYSEPNPLISVITPDSAIDTDRSSGAGSVGSNGGSTKSASTNASDHKITRPRFSQDSKERNHEVSSSKSTHSDRTLKSSLDREDDQASLANTSVSHMSVEQFCVWEYMLEQNAKMLFKKELDTLSKAKGVFARNQKLRKSVHFPYQQPGNAVTAPAPSDSVQQHGHKSSQNLHPNSNNRTPGFYTLSKAKSLSHLFGAEPTNTNKIVVQSEPPFPPPKPTKPSRFPIFGNGNTSAGFLGSVRSSARRAILGGPNAAYFSSSQRQANIPPIQDSQEIQEVRNFDSIEHEGRLKRYWENKITEL</sequence>
<feature type="compositionally biased region" description="Basic and acidic residues" evidence="3">
    <location>
        <begin position="596"/>
        <end position="633"/>
    </location>
</feature>
<gene>
    <name evidence="5" type="ORF">Fcan01_01779</name>
</gene>
<dbReference type="STRING" id="158441.A0A226F352"/>
<evidence type="ECO:0000256" key="2">
    <source>
        <dbReference type="ARBA" id="ARBA00022737"/>
    </source>
</evidence>
<dbReference type="PANTHER" id="PTHR24366:SF168">
    <property type="entry name" value="GH22922P-RELATED"/>
    <property type="match status" value="1"/>
</dbReference>
<name>A0A226F352_FOLCA</name>
<keyword evidence="1" id="KW-0433">Leucine-rich repeat</keyword>
<feature type="region of interest" description="Disordered" evidence="3">
    <location>
        <begin position="394"/>
        <end position="438"/>
    </location>
</feature>
<dbReference type="OrthoDB" id="737510at2759"/>
<dbReference type="SUPFAM" id="SSF81606">
    <property type="entry name" value="PP2C-like"/>
    <property type="match status" value="1"/>
</dbReference>
<proteinExistence type="predicted"/>
<evidence type="ECO:0000256" key="3">
    <source>
        <dbReference type="SAM" id="MobiDB-lite"/>
    </source>
</evidence>
<dbReference type="EMBL" id="LNIX01000001">
    <property type="protein sequence ID" value="OXA64212.1"/>
    <property type="molecule type" value="Genomic_DNA"/>
</dbReference>
<feature type="region of interest" description="Disordered" evidence="3">
    <location>
        <begin position="548"/>
        <end position="636"/>
    </location>
</feature>
<comment type="caution">
    <text evidence="5">The sequence shown here is derived from an EMBL/GenBank/DDBJ whole genome shotgun (WGS) entry which is preliminary data.</text>
</comment>
<dbReference type="InterPro" id="IPR036457">
    <property type="entry name" value="PPM-type-like_dom_sf"/>
</dbReference>
<dbReference type="PROSITE" id="PS51746">
    <property type="entry name" value="PPM_2"/>
    <property type="match status" value="1"/>
</dbReference>
<dbReference type="Gene3D" id="3.60.40.10">
    <property type="entry name" value="PPM-type phosphatase domain"/>
    <property type="match status" value="1"/>
</dbReference>
<dbReference type="SMART" id="SM00332">
    <property type="entry name" value="PP2Cc"/>
    <property type="match status" value="1"/>
</dbReference>
<feature type="compositionally biased region" description="Polar residues" evidence="3">
    <location>
        <begin position="711"/>
        <end position="732"/>
    </location>
</feature>
<dbReference type="Pfam" id="PF00481">
    <property type="entry name" value="PP2C"/>
    <property type="match status" value="1"/>
</dbReference>
<dbReference type="PROSITE" id="PS51450">
    <property type="entry name" value="LRR"/>
    <property type="match status" value="1"/>
</dbReference>
<dbReference type="InterPro" id="IPR001932">
    <property type="entry name" value="PPM-type_phosphatase-like_dom"/>
</dbReference>
<reference evidence="5 6" key="1">
    <citation type="submission" date="2015-12" db="EMBL/GenBank/DDBJ databases">
        <title>The genome of Folsomia candida.</title>
        <authorList>
            <person name="Faddeeva A."/>
            <person name="Derks M.F."/>
            <person name="Anvar Y."/>
            <person name="Smit S."/>
            <person name="Van Straalen N."/>
            <person name="Roelofs D."/>
        </authorList>
    </citation>
    <scope>NUCLEOTIDE SEQUENCE [LARGE SCALE GENOMIC DNA]</scope>
    <source>
        <strain evidence="5 6">VU population</strain>
        <tissue evidence="5">Whole body</tissue>
    </source>
</reference>
<accession>A0A226F352</accession>
<evidence type="ECO:0000259" key="4">
    <source>
        <dbReference type="PROSITE" id="PS51746"/>
    </source>
</evidence>